<gene>
    <name evidence="2" type="ORF">Thpro_022661</name>
</gene>
<reference evidence="2 3" key="1">
    <citation type="journal article" date="2014" name="Genome Announc.">
        <title>Draft Genome Sequence of the Iron-Oxidizing, Acidophilic, and Halotolerant 'Thiobacillus prosperus' Type Strain DSM 5130.</title>
        <authorList>
            <person name="Ossandon F.J."/>
            <person name="Cardenas J.P."/>
            <person name="Corbett M."/>
            <person name="Quatrini R."/>
            <person name="Holmes D.S."/>
            <person name="Watkin E."/>
        </authorList>
    </citation>
    <scope>NUCLEOTIDE SEQUENCE [LARGE SCALE GENOMIC DNA]</scope>
    <source>
        <strain evidence="2 3">DSM 5130</strain>
    </source>
</reference>
<dbReference type="OrthoDB" id="2376969at2"/>
<protein>
    <submittedName>
        <fullName evidence="2">Uncharacterized protein</fullName>
    </submittedName>
</protein>
<evidence type="ECO:0000313" key="3">
    <source>
        <dbReference type="Proteomes" id="UP000029273"/>
    </source>
</evidence>
<sequence>MKHLRDFDPEELHHLLSEENWLAPLPEVRPIKLKPWQETVFWGLRLYVLVMLLVVLWAFVHGAHG</sequence>
<evidence type="ECO:0000256" key="1">
    <source>
        <dbReference type="SAM" id="Phobius"/>
    </source>
</evidence>
<dbReference type="EMBL" id="JQSG02000006">
    <property type="protein sequence ID" value="OBS08411.1"/>
    <property type="molecule type" value="Genomic_DNA"/>
</dbReference>
<dbReference type="Proteomes" id="UP000029273">
    <property type="component" value="Unassembled WGS sequence"/>
</dbReference>
<dbReference type="RefSeq" id="WP_038093947.1">
    <property type="nucleotide sequence ID" value="NZ_JQSG02000006.1"/>
</dbReference>
<keyword evidence="1" id="KW-1133">Transmembrane helix</keyword>
<dbReference type="AlphaFoldDB" id="A0A1A6C1G5"/>
<feature type="transmembrane region" description="Helical" evidence="1">
    <location>
        <begin position="39"/>
        <end position="60"/>
    </location>
</feature>
<keyword evidence="3" id="KW-1185">Reference proteome</keyword>
<name>A0A1A6C1G5_9GAMM</name>
<keyword evidence="1" id="KW-0812">Transmembrane</keyword>
<comment type="caution">
    <text evidence="2">The sequence shown here is derived from an EMBL/GenBank/DDBJ whole genome shotgun (WGS) entry which is preliminary data.</text>
</comment>
<keyword evidence="1" id="KW-0472">Membrane</keyword>
<evidence type="ECO:0000313" key="2">
    <source>
        <dbReference type="EMBL" id="OBS08411.1"/>
    </source>
</evidence>
<organism evidence="2 3">
    <name type="scientific">Acidihalobacter prosperus</name>
    <dbReference type="NCBI Taxonomy" id="160660"/>
    <lineage>
        <taxon>Bacteria</taxon>
        <taxon>Pseudomonadati</taxon>
        <taxon>Pseudomonadota</taxon>
        <taxon>Gammaproteobacteria</taxon>
        <taxon>Chromatiales</taxon>
        <taxon>Ectothiorhodospiraceae</taxon>
        <taxon>Acidihalobacter</taxon>
    </lineage>
</organism>
<accession>A0A1A6C1G5</accession>
<proteinExistence type="predicted"/>